<name>A0ABQ6JDK0_9ACTN</name>
<evidence type="ECO:0000259" key="2">
    <source>
        <dbReference type="Pfam" id="PF18693"/>
    </source>
</evidence>
<accession>A0ABQ6JDK0</accession>
<feature type="compositionally biased region" description="Basic residues" evidence="1">
    <location>
        <begin position="20"/>
        <end position="36"/>
    </location>
</feature>
<dbReference type="Proteomes" id="UP001157017">
    <property type="component" value="Unassembled WGS sequence"/>
</dbReference>
<evidence type="ECO:0000256" key="1">
    <source>
        <dbReference type="SAM" id="MobiDB-lite"/>
    </source>
</evidence>
<dbReference type="Pfam" id="PF18693">
    <property type="entry name" value="TRAM_2"/>
    <property type="match status" value="1"/>
</dbReference>
<evidence type="ECO:0000313" key="3">
    <source>
        <dbReference type="EMBL" id="GMA85488.1"/>
    </source>
</evidence>
<dbReference type="InterPro" id="IPR002792">
    <property type="entry name" value="TRAM_dom"/>
</dbReference>
<organism evidence="3 4">
    <name type="scientific">Angustibacter aerolatus</name>
    <dbReference type="NCBI Taxonomy" id="1162965"/>
    <lineage>
        <taxon>Bacteria</taxon>
        <taxon>Bacillati</taxon>
        <taxon>Actinomycetota</taxon>
        <taxon>Actinomycetes</taxon>
        <taxon>Kineosporiales</taxon>
        <taxon>Kineosporiaceae</taxon>
    </lineage>
</organism>
<evidence type="ECO:0000313" key="4">
    <source>
        <dbReference type="Proteomes" id="UP001157017"/>
    </source>
</evidence>
<protein>
    <recommendedName>
        <fullName evidence="2">TRAM domain-containing protein</fullName>
    </recommendedName>
</protein>
<sequence>MFGYSDEDGTEAESYDGKPARRGGRRAPRPGHRPRRAGSPTSAPASASAASCRCSSRSLHDEGEGTLVAEGRAEQQGPDVDGTTTLPAGDLRPGDVVPARVVAHEGVDLLAEQCGPASRRAGS</sequence>
<keyword evidence="4" id="KW-1185">Reference proteome</keyword>
<dbReference type="Gene3D" id="2.40.50.140">
    <property type="entry name" value="Nucleic acid-binding proteins"/>
    <property type="match status" value="1"/>
</dbReference>
<feature type="domain" description="TRAM" evidence="2">
    <location>
        <begin position="61"/>
        <end position="112"/>
    </location>
</feature>
<proteinExistence type="predicted"/>
<comment type="caution">
    <text evidence="3">The sequence shown here is derived from an EMBL/GenBank/DDBJ whole genome shotgun (WGS) entry which is preliminary data.</text>
</comment>
<dbReference type="InterPro" id="IPR012340">
    <property type="entry name" value="NA-bd_OB-fold"/>
</dbReference>
<dbReference type="EMBL" id="BSUZ01000001">
    <property type="protein sequence ID" value="GMA85488.1"/>
    <property type="molecule type" value="Genomic_DNA"/>
</dbReference>
<feature type="compositionally biased region" description="Low complexity" evidence="1">
    <location>
        <begin position="37"/>
        <end position="57"/>
    </location>
</feature>
<feature type="region of interest" description="Disordered" evidence="1">
    <location>
        <begin position="1"/>
        <end position="94"/>
    </location>
</feature>
<reference evidence="4" key="1">
    <citation type="journal article" date="2019" name="Int. J. Syst. Evol. Microbiol.">
        <title>The Global Catalogue of Microorganisms (GCM) 10K type strain sequencing project: providing services to taxonomists for standard genome sequencing and annotation.</title>
        <authorList>
            <consortium name="The Broad Institute Genomics Platform"/>
            <consortium name="The Broad Institute Genome Sequencing Center for Infectious Disease"/>
            <person name="Wu L."/>
            <person name="Ma J."/>
        </authorList>
    </citation>
    <scope>NUCLEOTIDE SEQUENCE [LARGE SCALE GENOMIC DNA]</scope>
    <source>
        <strain evidence="4">NBRC 108730</strain>
    </source>
</reference>
<gene>
    <name evidence="3" type="ORF">GCM10025868_07380</name>
</gene>
<feature type="compositionally biased region" description="Acidic residues" evidence="1">
    <location>
        <begin position="1"/>
        <end position="14"/>
    </location>
</feature>